<dbReference type="EMBL" id="JAEUBG010002687">
    <property type="protein sequence ID" value="KAH3684140.1"/>
    <property type="molecule type" value="Genomic_DNA"/>
</dbReference>
<evidence type="ECO:0000313" key="2">
    <source>
        <dbReference type="EMBL" id="KAH3684140.1"/>
    </source>
</evidence>
<dbReference type="AlphaFoldDB" id="A0A9P8TMG9"/>
<accession>A0A9P8TMG9</accession>
<reference evidence="2" key="2">
    <citation type="submission" date="2021-01" db="EMBL/GenBank/DDBJ databases">
        <authorList>
            <person name="Schikora-Tamarit M.A."/>
        </authorList>
    </citation>
    <scope>NUCLEOTIDE SEQUENCE</scope>
    <source>
        <strain evidence="2">CBS2887</strain>
    </source>
</reference>
<comment type="caution">
    <text evidence="2">The sequence shown here is derived from an EMBL/GenBank/DDBJ whole genome shotgun (WGS) entry which is preliminary data.</text>
</comment>
<keyword evidence="1" id="KW-1133">Transmembrane helix</keyword>
<keyword evidence="3" id="KW-1185">Reference proteome</keyword>
<organism evidence="2 3">
    <name type="scientific">Wickerhamomyces pijperi</name>
    <name type="common">Yeast</name>
    <name type="synonym">Pichia pijperi</name>
    <dbReference type="NCBI Taxonomy" id="599730"/>
    <lineage>
        <taxon>Eukaryota</taxon>
        <taxon>Fungi</taxon>
        <taxon>Dikarya</taxon>
        <taxon>Ascomycota</taxon>
        <taxon>Saccharomycotina</taxon>
        <taxon>Saccharomycetes</taxon>
        <taxon>Phaffomycetales</taxon>
        <taxon>Wickerhamomycetaceae</taxon>
        <taxon>Wickerhamomyces</taxon>
    </lineage>
</organism>
<proteinExistence type="predicted"/>
<evidence type="ECO:0000256" key="1">
    <source>
        <dbReference type="SAM" id="Phobius"/>
    </source>
</evidence>
<gene>
    <name evidence="2" type="ORF">WICPIJ_004870</name>
</gene>
<sequence length="135" mass="14644">MSKSLAFGLIPLESKYEAIFTIPNLSMNHCKSLNPLTVAGSVQAIISGSTILTNLSVLLAISVLCETTKRKHLKWTASVLETCFKRSSKIPSRSGKILTNLSGINNAILFNSLTQLVLNSLMIPYFSSFSSSGYL</sequence>
<dbReference type="Proteomes" id="UP000774326">
    <property type="component" value="Unassembled WGS sequence"/>
</dbReference>
<name>A0A9P8TMG9_WICPI</name>
<keyword evidence="1" id="KW-0812">Transmembrane</keyword>
<reference evidence="2" key="1">
    <citation type="journal article" date="2021" name="Open Biol.">
        <title>Shared evolutionary footprints suggest mitochondrial oxidative damage underlies multiple complex I losses in fungi.</title>
        <authorList>
            <person name="Schikora-Tamarit M.A."/>
            <person name="Marcet-Houben M."/>
            <person name="Nosek J."/>
            <person name="Gabaldon T."/>
        </authorList>
    </citation>
    <scope>NUCLEOTIDE SEQUENCE</scope>
    <source>
        <strain evidence="2">CBS2887</strain>
    </source>
</reference>
<protein>
    <submittedName>
        <fullName evidence="2">Uncharacterized protein</fullName>
    </submittedName>
</protein>
<evidence type="ECO:0000313" key="3">
    <source>
        <dbReference type="Proteomes" id="UP000774326"/>
    </source>
</evidence>
<feature type="transmembrane region" description="Helical" evidence="1">
    <location>
        <begin position="42"/>
        <end position="65"/>
    </location>
</feature>
<keyword evidence="1" id="KW-0472">Membrane</keyword>